<dbReference type="CDD" id="cd07436">
    <property type="entry name" value="PHP_PolX"/>
    <property type="match status" value="1"/>
</dbReference>
<comment type="caution">
    <text evidence="25">The sequence shown here is derived from an EMBL/GenBank/DDBJ whole genome shotgun (WGS) entry which is preliminary data.</text>
</comment>
<sequence>MNQNLAKILREISVLLEIKGVEFKPQAYEKVAHSIEMLEEDVKDIYQKGGLKALEEISGVGRGIAEKIEEYIKNRRIKDHALLKKEIPVDIDELSTVEGVGPKMILRLYEELKIKTRDQLEKAARAGKLRGLEGFGQKTEENILRSIDFLKKEHGRFILGFVMPEMRAIVEKIRKVPGVERAEFAGSIRRMQETVGDLDILVISKKPSLAMDFFVTMPEVAAIYAKGNTKSSVRLKMGMDADLRVLPPESFGAALQYFTGDKYHNVQLRQIAIKQGYKLNEYGLYKGKKLVAGRTEEEIYEKLGLAWMPPELRTNGGELVAALRPVRQACGEQAQGKPDGLPKLVEYGDLMGDLQIQTDWTDGENSIREMAEAAKKQGLKYICITDHTKTLAMTGGSDEKKLLRQMAAIDEVNRKFKGSGFKVLKGAEVNIMKDGTLDINDETLAKLDVVGASVHSNFNMPEKDMTARIIRAMENPNVDIIFHPTGRVIKRREAYKVNMDELLKSAKRTKTVMEIDAFPDRLDLKDEYIRKAVELGVKLAIDSDAHSVAHFSYLEFGVAQARRGWAEKSDIINTRDWQEMLKQLK</sequence>
<evidence type="ECO:0000259" key="23">
    <source>
        <dbReference type="SMART" id="SM00481"/>
    </source>
</evidence>
<evidence type="ECO:0000256" key="10">
    <source>
        <dbReference type="ARBA" id="ARBA00022705"/>
    </source>
</evidence>
<dbReference type="InterPro" id="IPR029398">
    <property type="entry name" value="PolB_thumb"/>
</dbReference>
<dbReference type="InterPro" id="IPR043519">
    <property type="entry name" value="NT_sf"/>
</dbReference>
<dbReference type="SMART" id="SM00481">
    <property type="entry name" value="POLIIIAc"/>
    <property type="match status" value="1"/>
</dbReference>
<evidence type="ECO:0000256" key="13">
    <source>
        <dbReference type="ARBA" id="ARBA00022932"/>
    </source>
</evidence>
<dbReference type="Gene3D" id="1.10.150.110">
    <property type="entry name" value="DNA polymerase beta, N-terminal domain-like"/>
    <property type="match status" value="1"/>
</dbReference>
<dbReference type="GO" id="GO:0005829">
    <property type="term" value="C:cytosol"/>
    <property type="evidence" value="ECO:0007669"/>
    <property type="project" value="TreeGrafter"/>
</dbReference>
<keyword evidence="15" id="KW-0234">DNA repair</keyword>
<dbReference type="InterPro" id="IPR010996">
    <property type="entry name" value="HHH_MUS81"/>
</dbReference>
<feature type="domain" description="Helix-hairpin-helix DNA-binding motif class 1" evidence="22">
    <location>
        <begin position="92"/>
        <end position="111"/>
    </location>
</feature>
<dbReference type="Gene3D" id="3.20.20.140">
    <property type="entry name" value="Metal-dependent hydrolases"/>
    <property type="match status" value="1"/>
</dbReference>
<evidence type="ECO:0000256" key="20">
    <source>
        <dbReference type="ARBA" id="ARBA00045548"/>
    </source>
</evidence>
<dbReference type="Pfam" id="PF14716">
    <property type="entry name" value="HHH_8"/>
    <property type="match status" value="1"/>
</dbReference>
<evidence type="ECO:0000256" key="21">
    <source>
        <dbReference type="ARBA" id="ARBA00049244"/>
    </source>
</evidence>
<dbReference type="EC" id="2.7.7.7" evidence="3"/>
<dbReference type="Pfam" id="PF02811">
    <property type="entry name" value="PHP"/>
    <property type="match status" value="1"/>
</dbReference>
<dbReference type="CDD" id="cd00141">
    <property type="entry name" value="NT_POLXc"/>
    <property type="match status" value="1"/>
</dbReference>
<comment type="catalytic activity">
    <reaction evidence="18">
        <text>2'-deoxyribonucleotide-(2'-deoxyribose 5'-phosphate)-2'-deoxyribonucleotide-DNA = a 3'-end 2'-deoxyribonucleotide-(2,3-dehydro-2,3-deoxyribose 5'-phosphate)-DNA + a 5'-end 5'-phospho-2'-deoxyribonucleoside-DNA + H(+)</text>
        <dbReference type="Rhea" id="RHEA:66592"/>
        <dbReference type="Rhea" id="RHEA-COMP:13180"/>
        <dbReference type="Rhea" id="RHEA-COMP:16897"/>
        <dbReference type="Rhea" id="RHEA-COMP:17067"/>
        <dbReference type="ChEBI" id="CHEBI:15378"/>
        <dbReference type="ChEBI" id="CHEBI:136412"/>
        <dbReference type="ChEBI" id="CHEBI:157695"/>
        <dbReference type="ChEBI" id="CHEBI:167181"/>
        <dbReference type="EC" id="4.2.99.18"/>
    </reaction>
</comment>
<organism evidence="25 26">
    <name type="scientific">Candidatus Yanofskybacteria bacterium RIFCSPHIGHO2_01_FULL_44_22</name>
    <dbReference type="NCBI Taxonomy" id="1802669"/>
    <lineage>
        <taxon>Bacteria</taxon>
        <taxon>Candidatus Yanofskyibacteriota</taxon>
    </lineage>
</organism>
<keyword evidence="14" id="KW-0915">Sodium</keyword>
<dbReference type="Gene3D" id="3.30.460.10">
    <property type="entry name" value="Beta Polymerase, domain 2"/>
    <property type="match status" value="1"/>
</dbReference>
<dbReference type="InterPro" id="IPR047967">
    <property type="entry name" value="PolX_PHP"/>
</dbReference>
<keyword evidence="13" id="KW-0239">DNA-directed DNA polymerase</keyword>
<evidence type="ECO:0000256" key="1">
    <source>
        <dbReference type="ARBA" id="ARBA00001946"/>
    </source>
</evidence>
<dbReference type="SMART" id="SM00483">
    <property type="entry name" value="POLXc"/>
    <property type="match status" value="1"/>
</dbReference>
<evidence type="ECO:0000259" key="24">
    <source>
        <dbReference type="SMART" id="SM00483"/>
    </source>
</evidence>
<feature type="domain" description="DNA-directed DNA polymerase X" evidence="24">
    <location>
        <begin position="1"/>
        <end position="314"/>
    </location>
</feature>
<dbReference type="GO" id="GO:0006281">
    <property type="term" value="P:DNA repair"/>
    <property type="evidence" value="ECO:0007669"/>
    <property type="project" value="UniProtKB-KW"/>
</dbReference>
<feature type="domain" description="Helix-hairpin-helix DNA-binding motif class 1" evidence="22">
    <location>
        <begin position="52"/>
        <end position="71"/>
    </location>
</feature>
<dbReference type="GO" id="GO:0008270">
    <property type="term" value="F:zinc ion binding"/>
    <property type="evidence" value="ECO:0007669"/>
    <property type="project" value="TreeGrafter"/>
</dbReference>
<dbReference type="InterPro" id="IPR003583">
    <property type="entry name" value="Hlx-hairpin-Hlx_DNA-bd_motif"/>
</dbReference>
<dbReference type="InterPro" id="IPR016195">
    <property type="entry name" value="Pol/histidinol_Pase-like"/>
</dbReference>
<dbReference type="NCBIfam" id="NF006375">
    <property type="entry name" value="PRK08609.1"/>
    <property type="match status" value="1"/>
</dbReference>
<comment type="function">
    <text evidence="20">Repair polymerase that plays a key role in base-excision repair. During this process, the damaged base is excised by specific DNA glycosylases, the DNA backbone is nicked at the abasic site by an apurinic/apyrimidic (AP) endonuclease, and POLB removes 5'-deoxyribose-phosphate from the preincised AP site acting as a 5'-deoxyribose-phosphate lyase (5'-dRP lyase); through its DNA polymerase activity, it adds one nucleotide to the 3' end of the arising single-nucleotide gap. Conducts 'gap-filling' DNA synthesis in a stepwise distributive fashion rather than in a processive fashion as for other DNA polymerases. It is also able to cleave sugar-phosphate bonds 3' to an intact AP site, acting as an AP lyase.</text>
</comment>
<evidence type="ECO:0000256" key="19">
    <source>
        <dbReference type="ARBA" id="ARBA00044678"/>
    </source>
</evidence>
<dbReference type="InterPro" id="IPR027421">
    <property type="entry name" value="DNA_pol_lamdba_lyase_dom_sf"/>
</dbReference>
<evidence type="ECO:0000256" key="9">
    <source>
        <dbReference type="ARBA" id="ARBA00022695"/>
    </source>
</evidence>
<dbReference type="EC" id="4.2.99.18" evidence="4"/>
<dbReference type="AlphaFoldDB" id="A0A1F8EVV2"/>
<evidence type="ECO:0000313" key="25">
    <source>
        <dbReference type="EMBL" id="OGN04982.1"/>
    </source>
</evidence>
<dbReference type="SUPFAM" id="SSF47802">
    <property type="entry name" value="DNA polymerase beta, N-terminal domain-like"/>
    <property type="match status" value="1"/>
</dbReference>
<dbReference type="GO" id="GO:0140078">
    <property type="term" value="F:class I DNA-(apurinic or apyrimidinic site) endonuclease activity"/>
    <property type="evidence" value="ECO:0007669"/>
    <property type="project" value="UniProtKB-EC"/>
</dbReference>
<evidence type="ECO:0000256" key="5">
    <source>
        <dbReference type="ARBA" id="ARBA00020020"/>
    </source>
</evidence>
<dbReference type="PIRSF" id="PIRSF005047">
    <property type="entry name" value="UCP005047_YshC"/>
    <property type="match status" value="1"/>
</dbReference>
<dbReference type="InterPro" id="IPR002054">
    <property type="entry name" value="DNA-dir_DNA_pol_X"/>
</dbReference>
<evidence type="ECO:0000256" key="7">
    <source>
        <dbReference type="ARBA" id="ARBA00022634"/>
    </source>
</evidence>
<comment type="subcellular location">
    <subcellularLocation>
        <location evidence="2">Cytoplasm</location>
    </subcellularLocation>
</comment>
<dbReference type="InterPro" id="IPR022311">
    <property type="entry name" value="PolX-like"/>
</dbReference>
<protein>
    <recommendedName>
        <fullName evidence="5">DNA polymerase beta</fullName>
        <ecNumber evidence="3">2.7.7.7</ecNumber>
        <ecNumber evidence="4">4.2.99.18</ecNumber>
    </recommendedName>
    <alternativeName>
        <fullName evidence="16">5'-deoxyribose-phosphate lyase</fullName>
    </alternativeName>
    <alternativeName>
        <fullName evidence="17">AP lyase</fullName>
    </alternativeName>
</protein>
<dbReference type="GO" id="GO:0003677">
    <property type="term" value="F:DNA binding"/>
    <property type="evidence" value="ECO:0007669"/>
    <property type="project" value="InterPro"/>
</dbReference>
<keyword evidence="7" id="KW-0237">DNA synthesis</keyword>
<dbReference type="InterPro" id="IPR003141">
    <property type="entry name" value="Pol/His_phosphatase_N"/>
</dbReference>
<dbReference type="Proteomes" id="UP000177419">
    <property type="component" value="Unassembled WGS sequence"/>
</dbReference>
<dbReference type="GO" id="GO:0042578">
    <property type="term" value="F:phosphoric ester hydrolase activity"/>
    <property type="evidence" value="ECO:0007669"/>
    <property type="project" value="TreeGrafter"/>
</dbReference>
<evidence type="ECO:0000256" key="18">
    <source>
        <dbReference type="ARBA" id="ARBA00044632"/>
    </source>
</evidence>
<feature type="domain" description="Polymerase/histidinol phosphatase N-terminal" evidence="23">
    <location>
        <begin position="352"/>
        <end position="433"/>
    </location>
</feature>
<keyword evidence="6" id="KW-0488">Methylation</keyword>
<evidence type="ECO:0000256" key="3">
    <source>
        <dbReference type="ARBA" id="ARBA00012417"/>
    </source>
</evidence>
<dbReference type="SUPFAM" id="SSF81301">
    <property type="entry name" value="Nucleotidyltransferase"/>
    <property type="match status" value="1"/>
</dbReference>
<comment type="catalytic activity">
    <reaction evidence="19">
        <text>a 5'-end 2'-deoxyribose-2'-deoxyribonucleotide-DNA = (2E,4S)-4-hydroxypenten-2-al-5-phosphate + a 5'-end 5'-phospho-2'-deoxyribonucleoside-DNA + H(+)</text>
        <dbReference type="Rhea" id="RHEA:76255"/>
        <dbReference type="Rhea" id="RHEA-COMP:13180"/>
        <dbReference type="Rhea" id="RHEA-COMP:18657"/>
        <dbReference type="ChEBI" id="CHEBI:15378"/>
        <dbReference type="ChEBI" id="CHEBI:136412"/>
        <dbReference type="ChEBI" id="CHEBI:195194"/>
        <dbReference type="ChEBI" id="CHEBI:195195"/>
    </reaction>
</comment>
<keyword evidence="11" id="KW-0227">DNA damage</keyword>
<evidence type="ECO:0000256" key="6">
    <source>
        <dbReference type="ARBA" id="ARBA00022481"/>
    </source>
</evidence>
<name>A0A1F8EVV2_9BACT</name>
<dbReference type="SMART" id="SM00278">
    <property type="entry name" value="HhH1"/>
    <property type="match status" value="3"/>
</dbReference>
<evidence type="ECO:0000256" key="14">
    <source>
        <dbReference type="ARBA" id="ARBA00023053"/>
    </source>
</evidence>
<dbReference type="PANTHER" id="PTHR36928:SF1">
    <property type="entry name" value="PHOSPHATASE YCDX-RELATED"/>
    <property type="match status" value="1"/>
</dbReference>
<evidence type="ECO:0000256" key="15">
    <source>
        <dbReference type="ARBA" id="ARBA00023204"/>
    </source>
</evidence>
<dbReference type="EMBL" id="MGJJ01000019">
    <property type="protein sequence ID" value="OGN04982.1"/>
    <property type="molecule type" value="Genomic_DNA"/>
</dbReference>
<dbReference type="InterPro" id="IPR050243">
    <property type="entry name" value="PHP_phosphatase"/>
</dbReference>
<gene>
    <name evidence="25" type="ORF">A2746_01350</name>
</gene>
<evidence type="ECO:0000313" key="26">
    <source>
        <dbReference type="Proteomes" id="UP000177419"/>
    </source>
</evidence>
<proteinExistence type="predicted"/>
<evidence type="ECO:0000256" key="8">
    <source>
        <dbReference type="ARBA" id="ARBA00022679"/>
    </source>
</evidence>
<dbReference type="Pfam" id="PF14520">
    <property type="entry name" value="HHH_5"/>
    <property type="match status" value="1"/>
</dbReference>
<dbReference type="PRINTS" id="PR00870">
    <property type="entry name" value="DNAPOLXBETA"/>
</dbReference>
<evidence type="ECO:0000259" key="22">
    <source>
        <dbReference type="SMART" id="SM00278"/>
    </source>
</evidence>
<comment type="cofactor">
    <cofactor evidence="1">
        <name>Mg(2+)</name>
        <dbReference type="ChEBI" id="CHEBI:18420"/>
    </cofactor>
</comment>
<keyword evidence="9" id="KW-0548">Nucleotidyltransferase</keyword>
<dbReference type="STRING" id="1802669.A2746_01350"/>
<evidence type="ECO:0000256" key="11">
    <source>
        <dbReference type="ARBA" id="ARBA00022763"/>
    </source>
</evidence>
<evidence type="ECO:0000256" key="17">
    <source>
        <dbReference type="ARBA" id="ARBA00035726"/>
    </source>
</evidence>
<dbReference type="PANTHER" id="PTHR36928">
    <property type="entry name" value="PHOSPHATASE YCDX-RELATED"/>
    <property type="match status" value="1"/>
</dbReference>
<keyword evidence="12" id="KW-0832">Ubl conjugation</keyword>
<accession>A0A1F8EVV2</accession>
<dbReference type="SUPFAM" id="SSF89550">
    <property type="entry name" value="PHP domain-like"/>
    <property type="match status" value="1"/>
</dbReference>
<dbReference type="InterPro" id="IPR037160">
    <property type="entry name" value="DNA_Pol_thumb_sf"/>
</dbReference>
<dbReference type="GO" id="GO:0003887">
    <property type="term" value="F:DNA-directed DNA polymerase activity"/>
    <property type="evidence" value="ECO:0007669"/>
    <property type="project" value="UniProtKB-KW"/>
</dbReference>
<dbReference type="InterPro" id="IPR004013">
    <property type="entry name" value="PHP_dom"/>
</dbReference>
<dbReference type="Pfam" id="PF14791">
    <property type="entry name" value="DNA_pol_B_thumb"/>
    <property type="match status" value="1"/>
</dbReference>
<evidence type="ECO:0000256" key="12">
    <source>
        <dbReference type="ARBA" id="ARBA00022843"/>
    </source>
</evidence>
<dbReference type="InterPro" id="IPR002008">
    <property type="entry name" value="DNA_pol_X_beta-like"/>
</dbReference>
<evidence type="ECO:0000256" key="2">
    <source>
        <dbReference type="ARBA" id="ARBA00004496"/>
    </source>
</evidence>
<keyword evidence="10" id="KW-0235">DNA replication</keyword>
<keyword evidence="8" id="KW-0808">Transferase</keyword>
<evidence type="ECO:0000256" key="4">
    <source>
        <dbReference type="ARBA" id="ARBA00012720"/>
    </source>
</evidence>
<dbReference type="Gene3D" id="3.30.210.10">
    <property type="entry name" value="DNA polymerase, thumb domain"/>
    <property type="match status" value="1"/>
</dbReference>
<evidence type="ECO:0000256" key="16">
    <source>
        <dbReference type="ARBA" id="ARBA00035717"/>
    </source>
</evidence>
<comment type="catalytic activity">
    <reaction evidence="21">
        <text>DNA(n) + a 2'-deoxyribonucleoside 5'-triphosphate = DNA(n+1) + diphosphate</text>
        <dbReference type="Rhea" id="RHEA:22508"/>
        <dbReference type="Rhea" id="RHEA-COMP:17339"/>
        <dbReference type="Rhea" id="RHEA-COMP:17340"/>
        <dbReference type="ChEBI" id="CHEBI:33019"/>
        <dbReference type="ChEBI" id="CHEBI:61560"/>
        <dbReference type="ChEBI" id="CHEBI:173112"/>
        <dbReference type="EC" id="2.7.7.7"/>
    </reaction>
</comment>
<dbReference type="Gene3D" id="1.10.150.20">
    <property type="entry name" value="5' to 3' exonuclease, C-terminal subdomain"/>
    <property type="match status" value="1"/>
</dbReference>
<reference evidence="25 26" key="1">
    <citation type="journal article" date="2016" name="Nat. Commun.">
        <title>Thousands of microbial genomes shed light on interconnected biogeochemical processes in an aquifer system.</title>
        <authorList>
            <person name="Anantharaman K."/>
            <person name="Brown C.T."/>
            <person name="Hug L.A."/>
            <person name="Sharon I."/>
            <person name="Castelle C.J."/>
            <person name="Probst A.J."/>
            <person name="Thomas B.C."/>
            <person name="Singh A."/>
            <person name="Wilkins M.J."/>
            <person name="Karaoz U."/>
            <person name="Brodie E.L."/>
            <person name="Williams K.H."/>
            <person name="Hubbard S.S."/>
            <person name="Banfield J.F."/>
        </authorList>
    </citation>
    <scope>NUCLEOTIDE SEQUENCE [LARGE SCALE GENOMIC DNA]</scope>
</reference>
<feature type="domain" description="Helix-hairpin-helix DNA-binding motif class 1" evidence="22">
    <location>
        <begin position="127"/>
        <end position="146"/>
    </location>
</feature>